<feature type="non-terminal residue" evidence="2">
    <location>
        <position position="1"/>
    </location>
</feature>
<keyword evidence="3" id="KW-1185">Reference proteome</keyword>
<dbReference type="PROSITE" id="PS50181">
    <property type="entry name" value="FBOX"/>
    <property type="match status" value="1"/>
</dbReference>
<dbReference type="SUPFAM" id="SSF81383">
    <property type="entry name" value="F-box domain"/>
    <property type="match status" value="1"/>
</dbReference>
<reference evidence="2 3" key="1">
    <citation type="submission" date="2016-07" db="EMBL/GenBank/DDBJ databases">
        <title>Multiple horizontal gene transfer events from other fungi enriched the ability of initially mycotrophic Trichoderma (Ascomycota) to feed on dead plant biomass.</title>
        <authorList>
            <consortium name="DOE Joint Genome Institute"/>
            <person name="Aerts A."/>
            <person name="Atanasova L."/>
            <person name="Chenthamara K."/>
            <person name="Zhang J."/>
            <person name="Grujic M."/>
            <person name="Henrissat B."/>
            <person name="Kuo A."/>
            <person name="Salamov A."/>
            <person name="Lipzen A."/>
            <person name="Labutti K."/>
            <person name="Barry K."/>
            <person name="Miao Y."/>
            <person name="Rahimi M.J."/>
            <person name="Shen Q."/>
            <person name="Grigoriev I.V."/>
            <person name="Kubicek C.P."/>
            <person name="Druzhinina I.S."/>
        </authorList>
    </citation>
    <scope>NUCLEOTIDE SEQUENCE [LARGE SCALE GENOMIC DNA]</scope>
    <source>
        <strain evidence="2 3">CBS 433.97</strain>
    </source>
</reference>
<gene>
    <name evidence="2" type="ORF">M441DRAFT_125299</name>
</gene>
<organism evidence="2 3">
    <name type="scientific">Trichoderma asperellum (strain ATCC 204424 / CBS 433.97 / NBRC 101777)</name>
    <dbReference type="NCBI Taxonomy" id="1042311"/>
    <lineage>
        <taxon>Eukaryota</taxon>
        <taxon>Fungi</taxon>
        <taxon>Dikarya</taxon>
        <taxon>Ascomycota</taxon>
        <taxon>Pezizomycotina</taxon>
        <taxon>Sordariomycetes</taxon>
        <taxon>Hypocreomycetidae</taxon>
        <taxon>Hypocreales</taxon>
        <taxon>Hypocreaceae</taxon>
        <taxon>Trichoderma</taxon>
    </lineage>
</organism>
<dbReference type="STRING" id="1042311.A0A2T3YTJ5"/>
<protein>
    <recommendedName>
        <fullName evidence="1">F-box domain-containing protein</fullName>
    </recommendedName>
</protein>
<dbReference type="OrthoDB" id="4879927at2759"/>
<feature type="domain" description="F-box" evidence="1">
    <location>
        <begin position="1"/>
        <end position="46"/>
    </location>
</feature>
<dbReference type="Pfam" id="PF00646">
    <property type="entry name" value="F-box"/>
    <property type="match status" value="1"/>
</dbReference>
<proteinExistence type="predicted"/>
<dbReference type="AlphaFoldDB" id="A0A2T3YTJ5"/>
<feature type="non-terminal residue" evidence="2">
    <location>
        <position position="316"/>
    </location>
</feature>
<accession>A0A2T3YTJ5</accession>
<evidence type="ECO:0000259" key="1">
    <source>
        <dbReference type="PROSITE" id="PS50181"/>
    </source>
</evidence>
<dbReference type="EMBL" id="KZ679272">
    <property type="protein sequence ID" value="PTB35903.1"/>
    <property type="molecule type" value="Genomic_DNA"/>
</dbReference>
<dbReference type="InterPro" id="IPR001810">
    <property type="entry name" value="F-box_dom"/>
</dbReference>
<dbReference type="Proteomes" id="UP000240493">
    <property type="component" value="Unassembled WGS sequence"/>
</dbReference>
<sequence>ILQLPLDVILLVGDYLSLHDKFFLSQTCRAFRNIMGQDWESKILRISPADELTFWAGLAFVFVDYWACPKCYKLHHFIPLDLLDESLSRHPPLCGVDLSRGAFAEESYRLQYHHIQLALKFSRLGNSYYSKYLAALMKKHTYTDASTRDLFSKSYTAEPRIIDSRFFLREEWKISNSIFSLVDTIDIHRFLIPVCPHLRIICGGVWLSRRCKEAFGRISKHARAITGLEDGIESALAHPGQWISVSCPRCPTDCDIKVSKGLNKVKVMAWHDFGIEGSPLDGGWEAHVESGSYTDWLTPGPTLADRNNSVRNIWSD</sequence>
<evidence type="ECO:0000313" key="2">
    <source>
        <dbReference type="EMBL" id="PTB35903.1"/>
    </source>
</evidence>
<evidence type="ECO:0000313" key="3">
    <source>
        <dbReference type="Proteomes" id="UP000240493"/>
    </source>
</evidence>
<name>A0A2T3YTJ5_TRIA4</name>
<dbReference type="InterPro" id="IPR036047">
    <property type="entry name" value="F-box-like_dom_sf"/>
</dbReference>